<dbReference type="PANTHER" id="PTHR31623">
    <property type="entry name" value="F21J9.9"/>
    <property type="match status" value="1"/>
</dbReference>
<sequence length="424" mass="45427">MTAVEVSISSRTTVKPSSSTPPHLLLWKLSMIDQLTPKHHVPFILFYSPNPSHPPAAIVARLKLSLSHALTKFYPLAGRLHDPSSTVDCGDQGVDFFEARVPGAVDLAGVLLLNPGPDLLRQLVPCAAACTAGCPGGALLAVQATVFSCGGVAVGLCISHKIADGVSFLCFLQSWAASATIGGGDAVLESSFFPPLEFFVSVPDCSPTESTVQRRFVLNGSQLTALRSADDELDGGTQSPAPTRVEAVTGLFWRAIIRARPGVGAAGEGLATHMVDLRKKMTAVPVAETKLGNFSIPVMLPEEDGSWKNLTLGLRRAVTELDDEKMREARGPRRLEFAVKSQRQMTRLPTRCVFSSWCRFPAYGVDFGWGKPAWVAFGGSIMKHSVVIVDGKGGDGVEAWVSLEEDEMGRLVSDEELLSRLSLC</sequence>
<evidence type="ECO:0000313" key="4">
    <source>
        <dbReference type="EMBL" id="KAK8928187.1"/>
    </source>
</evidence>
<accession>A0AAP0B491</accession>
<evidence type="ECO:0000313" key="5">
    <source>
        <dbReference type="Proteomes" id="UP001418222"/>
    </source>
</evidence>
<dbReference type="PANTHER" id="PTHR31623:SF17">
    <property type="entry name" value="F21J9.9"/>
    <property type="match status" value="1"/>
</dbReference>
<dbReference type="Proteomes" id="UP001418222">
    <property type="component" value="Unassembled WGS sequence"/>
</dbReference>
<dbReference type="Pfam" id="PF02458">
    <property type="entry name" value="Transferase"/>
    <property type="match status" value="1"/>
</dbReference>
<keyword evidence="3" id="KW-0012">Acyltransferase</keyword>
<evidence type="ECO:0000256" key="3">
    <source>
        <dbReference type="ARBA" id="ARBA00023315"/>
    </source>
</evidence>
<keyword evidence="2" id="KW-0808">Transferase</keyword>
<reference evidence="4 5" key="1">
    <citation type="journal article" date="2022" name="Nat. Plants">
        <title>Genomes of leafy and leafless Platanthera orchids illuminate the evolution of mycoheterotrophy.</title>
        <authorList>
            <person name="Li M.H."/>
            <person name="Liu K.W."/>
            <person name="Li Z."/>
            <person name="Lu H.C."/>
            <person name="Ye Q.L."/>
            <person name="Zhang D."/>
            <person name="Wang J.Y."/>
            <person name="Li Y.F."/>
            <person name="Zhong Z.M."/>
            <person name="Liu X."/>
            <person name="Yu X."/>
            <person name="Liu D.K."/>
            <person name="Tu X.D."/>
            <person name="Liu B."/>
            <person name="Hao Y."/>
            <person name="Liao X.Y."/>
            <person name="Jiang Y.T."/>
            <person name="Sun W.H."/>
            <person name="Chen J."/>
            <person name="Chen Y.Q."/>
            <person name="Ai Y."/>
            <person name="Zhai J.W."/>
            <person name="Wu S.S."/>
            <person name="Zhou Z."/>
            <person name="Hsiao Y.Y."/>
            <person name="Wu W.L."/>
            <person name="Chen Y.Y."/>
            <person name="Lin Y.F."/>
            <person name="Hsu J.L."/>
            <person name="Li C.Y."/>
            <person name="Wang Z.W."/>
            <person name="Zhao X."/>
            <person name="Zhong W.Y."/>
            <person name="Ma X.K."/>
            <person name="Ma L."/>
            <person name="Huang J."/>
            <person name="Chen G.Z."/>
            <person name="Huang M.Z."/>
            <person name="Huang L."/>
            <person name="Peng D.H."/>
            <person name="Luo Y.B."/>
            <person name="Zou S.Q."/>
            <person name="Chen S.P."/>
            <person name="Lan S."/>
            <person name="Tsai W.C."/>
            <person name="Van de Peer Y."/>
            <person name="Liu Z.J."/>
        </authorList>
    </citation>
    <scope>NUCLEOTIDE SEQUENCE [LARGE SCALE GENOMIC DNA]</scope>
    <source>
        <strain evidence="4">Lor287</strain>
    </source>
</reference>
<gene>
    <name evidence="4" type="primary">ACT</name>
    <name evidence="4" type="ORF">KSP39_PZI017160</name>
</gene>
<evidence type="ECO:0000256" key="1">
    <source>
        <dbReference type="ARBA" id="ARBA00009861"/>
    </source>
</evidence>
<dbReference type="InterPro" id="IPR023213">
    <property type="entry name" value="CAT-like_dom_sf"/>
</dbReference>
<dbReference type="AlphaFoldDB" id="A0AAP0B491"/>
<comment type="similarity">
    <text evidence="1">Belongs to the plant acyltransferase family.</text>
</comment>
<dbReference type="GO" id="GO:0016746">
    <property type="term" value="F:acyltransferase activity"/>
    <property type="evidence" value="ECO:0007669"/>
    <property type="project" value="UniProtKB-KW"/>
</dbReference>
<dbReference type="Gene3D" id="3.30.559.10">
    <property type="entry name" value="Chloramphenicol acetyltransferase-like domain"/>
    <property type="match status" value="2"/>
</dbReference>
<proteinExistence type="inferred from homology"/>
<dbReference type="EMBL" id="JBBWWQ010000015">
    <property type="protein sequence ID" value="KAK8928187.1"/>
    <property type="molecule type" value="Genomic_DNA"/>
</dbReference>
<comment type="caution">
    <text evidence="4">The sequence shown here is derived from an EMBL/GenBank/DDBJ whole genome shotgun (WGS) entry which is preliminary data.</text>
</comment>
<name>A0AAP0B491_9ASPA</name>
<organism evidence="4 5">
    <name type="scientific">Platanthera zijinensis</name>
    <dbReference type="NCBI Taxonomy" id="2320716"/>
    <lineage>
        <taxon>Eukaryota</taxon>
        <taxon>Viridiplantae</taxon>
        <taxon>Streptophyta</taxon>
        <taxon>Embryophyta</taxon>
        <taxon>Tracheophyta</taxon>
        <taxon>Spermatophyta</taxon>
        <taxon>Magnoliopsida</taxon>
        <taxon>Liliopsida</taxon>
        <taxon>Asparagales</taxon>
        <taxon>Orchidaceae</taxon>
        <taxon>Orchidoideae</taxon>
        <taxon>Orchideae</taxon>
        <taxon>Orchidinae</taxon>
        <taxon>Platanthera</taxon>
    </lineage>
</organism>
<protein>
    <submittedName>
        <fullName evidence="4">Vinorine synthase</fullName>
    </submittedName>
</protein>
<keyword evidence="5" id="KW-1185">Reference proteome</keyword>
<evidence type="ECO:0000256" key="2">
    <source>
        <dbReference type="ARBA" id="ARBA00022679"/>
    </source>
</evidence>